<comment type="catalytic activity">
    <reaction evidence="1">
        <text>ATP + protein L-histidine = ADP + protein N-phospho-L-histidine.</text>
        <dbReference type="EC" id="2.7.13.3"/>
    </reaction>
</comment>
<dbReference type="PROSITE" id="PS50109">
    <property type="entry name" value="HIS_KIN"/>
    <property type="match status" value="1"/>
</dbReference>
<evidence type="ECO:0000256" key="4">
    <source>
        <dbReference type="ARBA" id="ARBA00023012"/>
    </source>
</evidence>
<dbReference type="PANTHER" id="PTHR45339">
    <property type="entry name" value="HYBRID SIGNAL TRANSDUCTION HISTIDINE KINASE J"/>
    <property type="match status" value="1"/>
</dbReference>
<proteinExistence type="predicted"/>
<dbReference type="InterPro" id="IPR001610">
    <property type="entry name" value="PAC"/>
</dbReference>
<dbReference type="InterPro" id="IPR000700">
    <property type="entry name" value="PAS-assoc_C"/>
</dbReference>
<dbReference type="InterPro" id="IPR003661">
    <property type="entry name" value="HisK_dim/P_dom"/>
</dbReference>
<sequence>MSARPSLASTLQRTLLPKLLAALFIISLLICFAVVYFAQQQVSSNQQHHVENLRADIDFSIRDTLLLLESIAGNDLVVNSFIDIEQRDNYLPLFFRTLRLSRATDASLALFDFAGEEVISKNWHGQLPDGLAALWQPATLEEGKRFWRIHENGIIVAVPVYIGSSVEGALVLYVRDIGQLINPRENSATQLIVSGTNEILYSTAPQTFAPHTSFTLAEYSHWTRYARQWQGLTLYSLSPFTQAYEAVLWLIPVLLISIIATILVSLHAVNRAAGLTATTLQTLYESILASMQQKSAARSLAPTDEPAELADIREAFDNLTVNLLTITLSNRQFANVIDSLEELLVVLNNEGHVVISNHRYERAAAHYGLDAQELQRIASFLNDTGTTLDATYTDAAAPRQITVKWTLLPFISDNKEVIGSVLVGNDVSQQRDLESRNRLMTHAMESATVAIAIADTTRSTMPIVYINNYFSQLSGFSSKEALGQPANLLIGENTDSATLRTIYDKVKAGESLDETLLLYKKTGHVFYARLVMTPVRSDTKVTHYVVFFQDVTEQEKTREYLEDARHRAEESARLKSSFLASMSHEVRTPLHGISGTLQLLDETALDDKQRRYLNLSLQSMHNLQHIVDDILDFSKIEAGQLNIERAPFNLRLLLETIFEQYQTNCDQKGIELTISLNLGETSIVIGDAVRLRQILGNLLSNAVKFTQSGCVEVSIALRHHNQKWRLEGCVKDTGIGIAPEKVSRIFEVFTQEDDTTTRRFGGTGLGLAITRQLCQLCGGDIQVTSRKGEGSSFSFTIQLGKAPKDLPHPTLAAHSPTAISKVKNYTAARILLVEDNEINQLIARENLNGHKVLTAINGKEAISALMQMKITFDVILMDCHMPEMDGFEATRRIRQGEAGERYLNVPIVALTANAMKGDREACEAAGMNDYISKPFTATDLQTVISRWANANKT</sequence>
<dbReference type="AlphaFoldDB" id="A0A346NIZ7"/>
<dbReference type="Gene3D" id="1.10.287.130">
    <property type="match status" value="1"/>
</dbReference>
<dbReference type="CDD" id="cd17546">
    <property type="entry name" value="REC_hyHK_CKI1_RcsC-like"/>
    <property type="match status" value="1"/>
</dbReference>
<evidence type="ECO:0000256" key="2">
    <source>
        <dbReference type="ARBA" id="ARBA00012438"/>
    </source>
</evidence>
<dbReference type="InterPro" id="IPR001789">
    <property type="entry name" value="Sig_transdc_resp-reg_receiver"/>
</dbReference>
<dbReference type="Gene3D" id="3.30.450.20">
    <property type="entry name" value="PAS domain"/>
    <property type="match status" value="1"/>
</dbReference>
<evidence type="ECO:0000256" key="5">
    <source>
        <dbReference type="PROSITE-ProRule" id="PRU00169"/>
    </source>
</evidence>
<dbReference type="KEGG" id="salm:D0Y50_03435"/>
<dbReference type="InterPro" id="IPR004358">
    <property type="entry name" value="Sig_transdc_His_kin-like_C"/>
</dbReference>
<dbReference type="InterPro" id="IPR036097">
    <property type="entry name" value="HisK_dim/P_sf"/>
</dbReference>
<keyword evidence="4" id="KW-0902">Two-component regulatory system</keyword>
<gene>
    <name evidence="11" type="ORF">D0Y50_03435</name>
</gene>
<dbReference type="SUPFAM" id="SSF52172">
    <property type="entry name" value="CheY-like"/>
    <property type="match status" value="1"/>
</dbReference>
<feature type="domain" description="Histidine kinase" evidence="7">
    <location>
        <begin position="581"/>
        <end position="801"/>
    </location>
</feature>
<dbReference type="InterPro" id="IPR036890">
    <property type="entry name" value="HATPase_C_sf"/>
</dbReference>
<keyword evidence="3 5" id="KW-0597">Phosphoprotein</keyword>
<organism evidence="11 12">
    <name type="scientific">Salinimonas sediminis</name>
    <dbReference type="NCBI Taxonomy" id="2303538"/>
    <lineage>
        <taxon>Bacteria</taxon>
        <taxon>Pseudomonadati</taxon>
        <taxon>Pseudomonadota</taxon>
        <taxon>Gammaproteobacteria</taxon>
        <taxon>Alteromonadales</taxon>
        <taxon>Alteromonadaceae</taxon>
        <taxon>Alteromonas/Salinimonas group</taxon>
        <taxon>Salinimonas</taxon>
    </lineage>
</organism>
<dbReference type="Proteomes" id="UP000262073">
    <property type="component" value="Chromosome"/>
</dbReference>
<dbReference type="SUPFAM" id="SSF55874">
    <property type="entry name" value="ATPase domain of HSP90 chaperone/DNA topoisomerase II/histidine kinase"/>
    <property type="match status" value="1"/>
</dbReference>
<dbReference type="Pfam" id="PF00512">
    <property type="entry name" value="HisKA"/>
    <property type="match status" value="1"/>
</dbReference>
<dbReference type="SMART" id="SM00388">
    <property type="entry name" value="HisKA"/>
    <property type="match status" value="1"/>
</dbReference>
<dbReference type="EC" id="2.7.13.3" evidence="2"/>
<evidence type="ECO:0000313" key="12">
    <source>
        <dbReference type="Proteomes" id="UP000262073"/>
    </source>
</evidence>
<dbReference type="SUPFAM" id="SSF47384">
    <property type="entry name" value="Homodimeric domain of signal transducing histidine kinase"/>
    <property type="match status" value="1"/>
</dbReference>
<feature type="modified residue" description="4-aspartylphosphate" evidence="5">
    <location>
        <position position="878"/>
    </location>
</feature>
<dbReference type="FunFam" id="3.30.565.10:FF:000010">
    <property type="entry name" value="Sensor histidine kinase RcsC"/>
    <property type="match status" value="1"/>
</dbReference>
<feature type="transmembrane region" description="Helical" evidence="6">
    <location>
        <begin position="20"/>
        <end position="38"/>
    </location>
</feature>
<dbReference type="SUPFAM" id="SSF55785">
    <property type="entry name" value="PYP-like sensor domain (PAS domain)"/>
    <property type="match status" value="1"/>
</dbReference>
<accession>A0A346NIZ7</accession>
<dbReference type="InterPro" id="IPR000014">
    <property type="entry name" value="PAS"/>
</dbReference>
<dbReference type="PROSITE" id="PS50112">
    <property type="entry name" value="PAS"/>
    <property type="match status" value="1"/>
</dbReference>
<keyword evidence="6" id="KW-0472">Membrane</keyword>
<feature type="domain" description="PAS" evidence="9">
    <location>
        <begin position="436"/>
        <end position="510"/>
    </location>
</feature>
<dbReference type="SMART" id="SM00387">
    <property type="entry name" value="HATPase_c"/>
    <property type="match status" value="1"/>
</dbReference>
<dbReference type="PROSITE" id="PS50113">
    <property type="entry name" value="PAC"/>
    <property type="match status" value="1"/>
</dbReference>
<name>A0A346NIZ7_9ALTE</name>
<evidence type="ECO:0000259" key="8">
    <source>
        <dbReference type="PROSITE" id="PS50110"/>
    </source>
</evidence>
<evidence type="ECO:0000259" key="7">
    <source>
        <dbReference type="PROSITE" id="PS50109"/>
    </source>
</evidence>
<dbReference type="Pfam" id="PF00072">
    <property type="entry name" value="Response_reg"/>
    <property type="match status" value="1"/>
</dbReference>
<dbReference type="CDD" id="cd00082">
    <property type="entry name" value="HisKA"/>
    <property type="match status" value="1"/>
</dbReference>
<evidence type="ECO:0000259" key="10">
    <source>
        <dbReference type="PROSITE" id="PS50113"/>
    </source>
</evidence>
<dbReference type="InterPro" id="IPR003594">
    <property type="entry name" value="HATPase_dom"/>
</dbReference>
<dbReference type="PROSITE" id="PS50110">
    <property type="entry name" value="RESPONSE_REGULATORY"/>
    <property type="match status" value="1"/>
</dbReference>
<dbReference type="Pfam" id="PF02518">
    <property type="entry name" value="HATPase_c"/>
    <property type="match status" value="1"/>
</dbReference>
<feature type="domain" description="Response regulatory" evidence="8">
    <location>
        <begin position="829"/>
        <end position="948"/>
    </location>
</feature>
<dbReference type="NCBIfam" id="TIGR00229">
    <property type="entry name" value="sensory_box"/>
    <property type="match status" value="1"/>
</dbReference>
<evidence type="ECO:0000259" key="9">
    <source>
        <dbReference type="PROSITE" id="PS50112"/>
    </source>
</evidence>
<dbReference type="PANTHER" id="PTHR45339:SF1">
    <property type="entry name" value="HYBRID SIGNAL TRANSDUCTION HISTIDINE KINASE J"/>
    <property type="match status" value="1"/>
</dbReference>
<keyword evidence="12" id="KW-1185">Reference proteome</keyword>
<dbReference type="SMART" id="SM00448">
    <property type="entry name" value="REC"/>
    <property type="match status" value="1"/>
</dbReference>
<feature type="transmembrane region" description="Helical" evidence="6">
    <location>
        <begin position="246"/>
        <end position="269"/>
    </location>
</feature>
<dbReference type="InterPro" id="IPR035965">
    <property type="entry name" value="PAS-like_dom_sf"/>
</dbReference>
<feature type="domain" description="PAC" evidence="10">
    <location>
        <begin position="512"/>
        <end position="563"/>
    </location>
</feature>
<evidence type="ECO:0000256" key="1">
    <source>
        <dbReference type="ARBA" id="ARBA00000085"/>
    </source>
</evidence>
<keyword evidence="6" id="KW-1133">Transmembrane helix</keyword>
<dbReference type="SMART" id="SM00086">
    <property type="entry name" value="PAC"/>
    <property type="match status" value="2"/>
</dbReference>
<dbReference type="CDD" id="cd16922">
    <property type="entry name" value="HATPase_EvgS-ArcB-TorS-like"/>
    <property type="match status" value="1"/>
</dbReference>
<evidence type="ECO:0000256" key="6">
    <source>
        <dbReference type="SAM" id="Phobius"/>
    </source>
</evidence>
<evidence type="ECO:0000313" key="11">
    <source>
        <dbReference type="EMBL" id="AXR05504.1"/>
    </source>
</evidence>
<dbReference type="OrthoDB" id="9810730at2"/>
<dbReference type="EMBL" id="CP031769">
    <property type="protein sequence ID" value="AXR05504.1"/>
    <property type="molecule type" value="Genomic_DNA"/>
</dbReference>
<evidence type="ECO:0000256" key="3">
    <source>
        <dbReference type="ARBA" id="ARBA00022553"/>
    </source>
</evidence>
<dbReference type="Gene3D" id="3.30.565.10">
    <property type="entry name" value="Histidine kinase-like ATPase, C-terminal domain"/>
    <property type="match status" value="1"/>
</dbReference>
<dbReference type="Pfam" id="PF13426">
    <property type="entry name" value="PAS_9"/>
    <property type="match status" value="1"/>
</dbReference>
<dbReference type="RefSeq" id="WP_117315517.1">
    <property type="nucleotide sequence ID" value="NZ_CP031769.1"/>
</dbReference>
<dbReference type="InterPro" id="IPR011006">
    <property type="entry name" value="CheY-like_superfamily"/>
</dbReference>
<reference evidence="11 12" key="1">
    <citation type="submission" date="2018-08" db="EMBL/GenBank/DDBJ databases">
        <title>Salinimonas sediminis sp. nov., a piezophilic bacterium isolated from a deep-sea sediment sample from the New Britain Trench.</title>
        <authorList>
            <person name="Cao J."/>
        </authorList>
    </citation>
    <scope>NUCLEOTIDE SEQUENCE [LARGE SCALE GENOMIC DNA]</scope>
    <source>
        <strain evidence="11 12">N102</strain>
    </source>
</reference>
<keyword evidence="6" id="KW-0812">Transmembrane</keyword>
<protein>
    <recommendedName>
        <fullName evidence="2">histidine kinase</fullName>
        <ecNumber evidence="2">2.7.13.3</ecNumber>
    </recommendedName>
</protein>
<dbReference type="InterPro" id="IPR005467">
    <property type="entry name" value="His_kinase_dom"/>
</dbReference>
<dbReference type="CDD" id="cd00130">
    <property type="entry name" value="PAS"/>
    <property type="match status" value="1"/>
</dbReference>
<dbReference type="GO" id="GO:0000155">
    <property type="term" value="F:phosphorelay sensor kinase activity"/>
    <property type="evidence" value="ECO:0007669"/>
    <property type="project" value="InterPro"/>
</dbReference>
<dbReference type="Gene3D" id="3.40.50.2300">
    <property type="match status" value="1"/>
</dbReference>
<dbReference type="PRINTS" id="PR00344">
    <property type="entry name" value="BCTRLSENSOR"/>
</dbReference>